<dbReference type="AlphaFoldDB" id="K2RUF3"/>
<evidence type="ECO:0000313" key="2">
    <source>
        <dbReference type="EMBL" id="EKG18428.1"/>
    </source>
</evidence>
<proteinExistence type="predicted"/>
<dbReference type="eggNOG" id="KOG3010">
    <property type="taxonomic scope" value="Eukaryota"/>
</dbReference>
<reference evidence="2 3" key="1">
    <citation type="journal article" date="2012" name="BMC Genomics">
        <title>Tools to kill: Genome of one of the most destructive plant pathogenic fungi Macrophomina phaseolina.</title>
        <authorList>
            <person name="Islam M.S."/>
            <person name="Haque M.S."/>
            <person name="Islam M.M."/>
            <person name="Emdad E.M."/>
            <person name="Halim A."/>
            <person name="Hossen Q.M.M."/>
            <person name="Hossain M.Z."/>
            <person name="Ahmed B."/>
            <person name="Rahim S."/>
            <person name="Rahman M.S."/>
            <person name="Alam M.M."/>
            <person name="Hou S."/>
            <person name="Wan X."/>
            <person name="Saito J.A."/>
            <person name="Alam M."/>
        </authorList>
    </citation>
    <scope>NUCLEOTIDE SEQUENCE [LARGE SCALE GENOMIC DNA]</scope>
    <source>
        <strain evidence="2 3">MS6</strain>
    </source>
</reference>
<evidence type="ECO:0000259" key="1">
    <source>
        <dbReference type="Pfam" id="PF08241"/>
    </source>
</evidence>
<dbReference type="VEuPathDB" id="FungiDB:MPH_04230"/>
<accession>K2RUF3</accession>
<feature type="domain" description="Methyltransferase type 11" evidence="1">
    <location>
        <begin position="54"/>
        <end position="155"/>
    </location>
</feature>
<sequence length="313" mass="33579">MAAPAPPRKDTTFREYTASAARGYASARLSYPPELYSFILSRHAETGGQFGTLVDVGCGPGNATRDLAPAFDHARGIDAGAGMIAAAAQLGGGARDGEIAWKVAGAEEMADAEKTGLEEGSVDLLAAATSAHWFDMPAFWRQAAKLVRPGGSVAIFARSSSYCHPENPRAGELRRIFTEFEESELSPYRVSGSGLTHEFYSALQLPWDDADPDGGPPAFPRDAFERHLWNVDGALDGAGGTDFFGGSLTLTFPQMEKMLGTMGLVMRWRAAHPGAEGTDGDIVKVVLRRIKEVAETEELKMGTGFALLFFKRK</sequence>
<gene>
    <name evidence="2" type="ORF">MPH_04230</name>
</gene>
<dbReference type="InterPro" id="IPR029063">
    <property type="entry name" value="SAM-dependent_MTases_sf"/>
</dbReference>
<evidence type="ECO:0000313" key="3">
    <source>
        <dbReference type="Proteomes" id="UP000007129"/>
    </source>
</evidence>
<dbReference type="EMBL" id="AHHD01000207">
    <property type="protein sequence ID" value="EKG18428.1"/>
    <property type="molecule type" value="Genomic_DNA"/>
</dbReference>
<dbReference type="Proteomes" id="UP000007129">
    <property type="component" value="Unassembled WGS sequence"/>
</dbReference>
<name>K2RUF3_MACPH</name>
<dbReference type="HOGENOM" id="CLU_049344_1_0_1"/>
<dbReference type="PANTHER" id="PTHR44942">
    <property type="entry name" value="METHYLTRANSF_11 DOMAIN-CONTAINING PROTEIN"/>
    <property type="match status" value="1"/>
</dbReference>
<dbReference type="Gene3D" id="3.40.50.150">
    <property type="entry name" value="Vaccinia Virus protein VP39"/>
    <property type="match status" value="1"/>
</dbReference>
<dbReference type="OrthoDB" id="10027013at2759"/>
<dbReference type="InterPro" id="IPR013216">
    <property type="entry name" value="Methyltransf_11"/>
</dbReference>
<dbReference type="InterPro" id="IPR051052">
    <property type="entry name" value="Diverse_substrate_MTase"/>
</dbReference>
<organism evidence="2 3">
    <name type="scientific">Macrophomina phaseolina (strain MS6)</name>
    <name type="common">Charcoal rot fungus</name>
    <dbReference type="NCBI Taxonomy" id="1126212"/>
    <lineage>
        <taxon>Eukaryota</taxon>
        <taxon>Fungi</taxon>
        <taxon>Dikarya</taxon>
        <taxon>Ascomycota</taxon>
        <taxon>Pezizomycotina</taxon>
        <taxon>Dothideomycetes</taxon>
        <taxon>Dothideomycetes incertae sedis</taxon>
        <taxon>Botryosphaeriales</taxon>
        <taxon>Botryosphaeriaceae</taxon>
        <taxon>Macrophomina</taxon>
    </lineage>
</organism>
<dbReference type="GO" id="GO:0008757">
    <property type="term" value="F:S-adenosylmethionine-dependent methyltransferase activity"/>
    <property type="evidence" value="ECO:0007669"/>
    <property type="project" value="InterPro"/>
</dbReference>
<dbReference type="PANTHER" id="PTHR44942:SF10">
    <property type="entry name" value="METHYLTRANSFERASE TYPE 11 DOMAIN-CONTAINING PROTEIN"/>
    <property type="match status" value="1"/>
</dbReference>
<dbReference type="Pfam" id="PF08241">
    <property type="entry name" value="Methyltransf_11"/>
    <property type="match status" value="1"/>
</dbReference>
<comment type="caution">
    <text evidence="2">The sequence shown here is derived from an EMBL/GenBank/DDBJ whole genome shotgun (WGS) entry which is preliminary data.</text>
</comment>
<dbReference type="CDD" id="cd02440">
    <property type="entry name" value="AdoMet_MTases"/>
    <property type="match status" value="1"/>
</dbReference>
<dbReference type="STRING" id="1126212.K2RUF3"/>
<dbReference type="InParanoid" id="K2RUF3"/>
<protein>
    <recommendedName>
        <fullName evidence="1">Methyltransferase type 11 domain-containing protein</fullName>
    </recommendedName>
</protein>
<dbReference type="SUPFAM" id="SSF53335">
    <property type="entry name" value="S-adenosyl-L-methionine-dependent methyltransferases"/>
    <property type="match status" value="1"/>
</dbReference>